<protein>
    <recommendedName>
        <fullName evidence="2">Thiamine-monophosphate kinase</fullName>
        <shortName evidence="2">TMP kinase</shortName>
        <shortName evidence="2">Thiamine-phosphate kinase</shortName>
        <ecNumber evidence="2">2.7.4.16</ecNumber>
    </recommendedName>
</protein>
<feature type="binding site" evidence="2">
    <location>
        <position position="248"/>
    </location>
    <ligand>
        <name>Mg(2+)</name>
        <dbReference type="ChEBI" id="CHEBI:18420"/>
        <label>3</label>
    </ligand>
</feature>
<feature type="binding site" evidence="2">
    <location>
        <position position="82"/>
    </location>
    <ligand>
        <name>Mg(2+)</name>
        <dbReference type="ChEBI" id="CHEBI:18420"/>
        <label>4</label>
    </ligand>
</feature>
<dbReference type="InterPro" id="IPR006283">
    <property type="entry name" value="ThiL-like"/>
</dbReference>
<dbReference type="PANTHER" id="PTHR30270">
    <property type="entry name" value="THIAMINE-MONOPHOSPHATE KINASE"/>
    <property type="match status" value="1"/>
</dbReference>
<dbReference type="PANTHER" id="PTHR30270:SF0">
    <property type="entry name" value="THIAMINE-MONOPHOSPHATE KINASE"/>
    <property type="match status" value="1"/>
</dbReference>
<name>A0A2N4TPK0_RALPI</name>
<dbReference type="GO" id="GO:0009229">
    <property type="term" value="P:thiamine diphosphate biosynthetic process"/>
    <property type="evidence" value="ECO:0007669"/>
    <property type="project" value="UniProtKB-UniRule"/>
</dbReference>
<comment type="caution">
    <text evidence="5">The sequence shown here is derived from an EMBL/GenBank/DDBJ whole genome shotgun (WGS) entry which is preliminary data.</text>
</comment>
<evidence type="ECO:0000259" key="3">
    <source>
        <dbReference type="Pfam" id="PF00586"/>
    </source>
</evidence>
<keyword evidence="2 5" id="KW-0418">Kinase</keyword>
<dbReference type="InterPro" id="IPR036921">
    <property type="entry name" value="PurM-like_N_sf"/>
</dbReference>
<feature type="binding site" evidence="2">
    <location>
        <position position="250"/>
    </location>
    <ligand>
        <name>ATP</name>
        <dbReference type="ChEBI" id="CHEBI:30616"/>
    </ligand>
</feature>
<keyword evidence="2" id="KW-0460">Magnesium</keyword>
<feature type="binding site" evidence="2">
    <location>
        <position position="112"/>
    </location>
    <ligand>
        <name>Mg(2+)</name>
        <dbReference type="ChEBI" id="CHEBI:18420"/>
        <label>3</label>
    </ligand>
</feature>
<keyword evidence="2" id="KW-0547">Nucleotide-binding</keyword>
<dbReference type="NCBIfam" id="TIGR01379">
    <property type="entry name" value="thiL"/>
    <property type="match status" value="1"/>
</dbReference>
<gene>
    <name evidence="2 5" type="primary">thiL</name>
    <name evidence="5" type="ORF">C0Q88_18865</name>
</gene>
<feature type="domain" description="PurM-like C-terminal" evidence="4">
    <location>
        <begin position="187"/>
        <end position="340"/>
    </location>
</feature>
<feature type="binding site" evidence="2">
    <location>
        <position position="83"/>
    </location>
    <ligand>
        <name>Mg(2+)</name>
        <dbReference type="ChEBI" id="CHEBI:18420"/>
        <label>1</label>
    </ligand>
</feature>
<evidence type="ECO:0000259" key="4">
    <source>
        <dbReference type="Pfam" id="PF02769"/>
    </source>
</evidence>
<feature type="binding site" evidence="2">
    <location>
        <position position="67"/>
    </location>
    <ligand>
        <name>Mg(2+)</name>
        <dbReference type="ChEBI" id="CHEBI:18420"/>
        <label>4</label>
    </ligand>
</feature>
<organism evidence="5 6">
    <name type="scientific">Ralstonia pickettii</name>
    <name type="common">Burkholderia pickettii</name>
    <dbReference type="NCBI Taxonomy" id="329"/>
    <lineage>
        <taxon>Bacteria</taxon>
        <taxon>Pseudomonadati</taxon>
        <taxon>Pseudomonadota</taxon>
        <taxon>Betaproteobacteria</taxon>
        <taxon>Burkholderiales</taxon>
        <taxon>Burkholderiaceae</taxon>
        <taxon>Ralstonia</taxon>
    </lineage>
</organism>
<dbReference type="RefSeq" id="WP_102066828.1">
    <property type="nucleotide sequence ID" value="NZ_PKQE01000004.1"/>
</dbReference>
<keyword evidence="2" id="KW-0479">Metal-binding</keyword>
<feature type="binding site" evidence="2">
    <location>
        <position position="112"/>
    </location>
    <ligand>
        <name>Mg(2+)</name>
        <dbReference type="ChEBI" id="CHEBI:18420"/>
        <label>4</label>
    </ligand>
</feature>
<dbReference type="CDD" id="cd02194">
    <property type="entry name" value="ThiL"/>
    <property type="match status" value="1"/>
</dbReference>
<evidence type="ECO:0000256" key="2">
    <source>
        <dbReference type="HAMAP-Rule" id="MF_02128"/>
    </source>
</evidence>
<comment type="function">
    <text evidence="2">Catalyzes the ATP-dependent phosphorylation of thiamine-monophosphate (TMP) to form thiamine-pyrophosphate (TPP), the active form of vitamin B1.</text>
</comment>
<comment type="miscellaneous">
    <text evidence="2">Reaction mechanism of ThiL seems to utilize a direct, inline transfer of the gamma-phosphate of ATP to TMP rather than a phosphorylated enzyme intermediate.</text>
</comment>
<dbReference type="GO" id="GO:0000287">
    <property type="term" value="F:magnesium ion binding"/>
    <property type="evidence" value="ECO:0007669"/>
    <property type="project" value="UniProtKB-UniRule"/>
</dbReference>
<dbReference type="GO" id="GO:0009228">
    <property type="term" value="P:thiamine biosynthetic process"/>
    <property type="evidence" value="ECO:0007669"/>
    <property type="project" value="UniProtKB-KW"/>
</dbReference>
<feature type="binding site" evidence="2">
    <location>
        <position position="91"/>
    </location>
    <ligand>
        <name>substrate</name>
    </ligand>
</feature>
<dbReference type="GO" id="GO:0009030">
    <property type="term" value="F:thiamine-phosphate kinase activity"/>
    <property type="evidence" value="ECO:0007669"/>
    <property type="project" value="UniProtKB-UniRule"/>
</dbReference>
<dbReference type="InterPro" id="IPR016188">
    <property type="entry name" value="PurM-like_N"/>
</dbReference>
<evidence type="ECO:0000256" key="1">
    <source>
        <dbReference type="ARBA" id="ARBA00022977"/>
    </source>
</evidence>
<keyword evidence="1 2" id="KW-0784">Thiamine biosynthesis</keyword>
<dbReference type="SUPFAM" id="SSF55326">
    <property type="entry name" value="PurM N-terminal domain-like"/>
    <property type="match status" value="1"/>
</dbReference>
<feature type="binding site" evidence="2">
    <location>
        <position position="112"/>
    </location>
    <ligand>
        <name>Mg(2+)</name>
        <dbReference type="ChEBI" id="CHEBI:18420"/>
        <label>2</label>
    </ligand>
</feature>
<feature type="binding site" evidence="2">
    <location>
        <position position="183"/>
    </location>
    <ligand>
        <name>ATP</name>
        <dbReference type="ChEBI" id="CHEBI:30616"/>
    </ligand>
</feature>
<dbReference type="EC" id="2.7.4.16" evidence="2"/>
<dbReference type="GO" id="GO:0005524">
    <property type="term" value="F:ATP binding"/>
    <property type="evidence" value="ECO:0007669"/>
    <property type="project" value="UniProtKB-UniRule"/>
</dbReference>
<keyword evidence="2" id="KW-0067">ATP-binding</keyword>
<feature type="binding site" evidence="2">
    <location>
        <position position="298"/>
    </location>
    <ligand>
        <name>substrate</name>
    </ligand>
</feature>
<dbReference type="HAMAP" id="MF_02128">
    <property type="entry name" value="TMP_kinase"/>
    <property type="match status" value="1"/>
</dbReference>
<comment type="caution">
    <text evidence="2">Lacks conserved residue(s) required for the propagation of feature annotation.</text>
</comment>
<reference evidence="5 6" key="1">
    <citation type="submission" date="2017-12" db="EMBL/GenBank/DDBJ databases">
        <title>Draft genome sequence of Ralstonia pickettii 52.</title>
        <authorList>
            <person name="Zheng B."/>
        </authorList>
    </citation>
    <scope>NUCLEOTIDE SEQUENCE [LARGE SCALE GENOMIC DNA]</scope>
    <source>
        <strain evidence="5 6">52</strain>
    </source>
</reference>
<feature type="binding site" evidence="2">
    <location>
        <position position="354"/>
    </location>
    <ligand>
        <name>substrate</name>
    </ligand>
</feature>
<dbReference type="SUPFAM" id="SSF56042">
    <property type="entry name" value="PurM C-terminal domain-like"/>
    <property type="match status" value="1"/>
</dbReference>
<dbReference type="Pfam" id="PF02769">
    <property type="entry name" value="AIRS_C"/>
    <property type="match status" value="1"/>
</dbReference>
<dbReference type="InterPro" id="IPR010918">
    <property type="entry name" value="PurM-like_C_dom"/>
</dbReference>
<dbReference type="UniPathway" id="UPA00060">
    <property type="reaction ID" value="UER00142"/>
</dbReference>
<feature type="binding site" evidence="2">
    <location>
        <position position="67"/>
    </location>
    <ligand>
        <name>Mg(2+)</name>
        <dbReference type="ChEBI" id="CHEBI:18420"/>
        <label>3</label>
    </ligand>
</feature>
<evidence type="ECO:0000313" key="5">
    <source>
        <dbReference type="EMBL" id="PLC41638.1"/>
    </source>
</evidence>
<dbReference type="Gene3D" id="3.30.1330.10">
    <property type="entry name" value="PurM-like, N-terminal domain"/>
    <property type="match status" value="1"/>
</dbReference>
<keyword evidence="2" id="KW-0808">Transferase</keyword>
<sequence>MRIRYNIPPSCHGTIGLAPYSSIAAAVSKPAHPSNSSDPAENLSEFGLIRRYFTRPTPKATLGVGDDCALLAPRPGHELAISTDMLVAGRHFFPHAEPRALGHKALAVNLSDLAAMGAEPRAFTLAVALPQADAAWLKPFSEGLLALADAFHCELIGGDTTRGPLTLSLTVFGDVPATAALRRDAARPGDDIWVSGSVGDARLALGALRDEWPLTPEALALVQPRMDMPSPRVALGLALRGIARAALDVSDGLLGDLGHILAQSRVGATIVVDDVPRSATLAAQSPALQLQCTLAGGDDYELCFTAPADARDAVVAAGQRAGVAVTRVGRIEAETGLRLVDAHGAPVTFTHGSFDHFSSAS</sequence>
<comment type="similarity">
    <text evidence="2">Belongs to the thiamine-monophosphate kinase family.</text>
</comment>
<accession>A0A2N4TPK0</accession>
<dbReference type="OrthoDB" id="9802811at2"/>
<feature type="binding site" evidence="2">
    <location>
        <begin position="158"/>
        <end position="159"/>
    </location>
    <ligand>
        <name>ATP</name>
        <dbReference type="ChEBI" id="CHEBI:30616"/>
    </ligand>
</feature>
<proteinExistence type="inferred from homology"/>
<dbReference type="Pfam" id="PF00586">
    <property type="entry name" value="AIRS"/>
    <property type="match status" value="1"/>
</dbReference>
<dbReference type="AlphaFoldDB" id="A0A2N4TPK0"/>
<evidence type="ECO:0000313" key="6">
    <source>
        <dbReference type="Proteomes" id="UP000234456"/>
    </source>
</evidence>
<dbReference type="InterPro" id="IPR036676">
    <property type="entry name" value="PurM-like_C_sf"/>
</dbReference>
<feature type="binding site" evidence="2">
    <location>
        <position position="251"/>
    </location>
    <ligand>
        <name>Mg(2+)</name>
        <dbReference type="ChEBI" id="CHEBI:18420"/>
        <label>5</label>
    </ligand>
</feature>
<comment type="pathway">
    <text evidence="2">Cofactor biosynthesis; thiamine diphosphate biosynthesis; thiamine diphosphate from thiamine phosphate: step 1/1.</text>
</comment>
<dbReference type="PIRSF" id="PIRSF005303">
    <property type="entry name" value="Thiam_monoph_kin"/>
    <property type="match status" value="1"/>
</dbReference>
<feature type="domain" description="PurM-like N-terminal" evidence="3">
    <location>
        <begin position="65"/>
        <end position="174"/>
    </location>
</feature>
<comment type="catalytic activity">
    <reaction evidence="2">
        <text>thiamine phosphate + ATP = thiamine diphosphate + ADP</text>
        <dbReference type="Rhea" id="RHEA:15913"/>
        <dbReference type="ChEBI" id="CHEBI:30616"/>
        <dbReference type="ChEBI" id="CHEBI:37575"/>
        <dbReference type="ChEBI" id="CHEBI:58937"/>
        <dbReference type="ChEBI" id="CHEBI:456216"/>
        <dbReference type="EC" id="2.7.4.16"/>
    </reaction>
</comment>
<dbReference type="EMBL" id="PKQE01000004">
    <property type="protein sequence ID" value="PLC41638.1"/>
    <property type="molecule type" value="Genomic_DNA"/>
</dbReference>
<feature type="binding site" evidence="2">
    <location>
        <position position="84"/>
    </location>
    <ligand>
        <name>Mg(2+)</name>
        <dbReference type="ChEBI" id="CHEBI:18420"/>
        <label>1</label>
    </ligand>
</feature>
<feature type="binding site" evidence="2">
    <location>
        <position position="84"/>
    </location>
    <ligand>
        <name>Mg(2+)</name>
        <dbReference type="ChEBI" id="CHEBI:18420"/>
        <label>2</label>
    </ligand>
</feature>
<dbReference type="Proteomes" id="UP000234456">
    <property type="component" value="Unassembled WGS sequence"/>
</dbReference>
<dbReference type="Gene3D" id="3.90.650.10">
    <property type="entry name" value="PurM-like C-terminal domain"/>
    <property type="match status" value="1"/>
</dbReference>
<feature type="binding site" evidence="2">
    <location>
        <position position="159"/>
    </location>
    <ligand>
        <name>Mg(2+)</name>
        <dbReference type="ChEBI" id="CHEBI:18420"/>
        <label>1</label>
    </ligand>
</feature>